<keyword evidence="2" id="KW-1185">Reference proteome</keyword>
<dbReference type="Proteomes" id="UP001374803">
    <property type="component" value="Chromosome"/>
</dbReference>
<dbReference type="EMBL" id="CP089983">
    <property type="protein sequence ID" value="WXB01997.1"/>
    <property type="molecule type" value="Genomic_DNA"/>
</dbReference>
<proteinExistence type="predicted"/>
<name>A0ABZ2KU05_9BACT</name>
<dbReference type="PANTHER" id="PTHR39640">
    <property type="entry name" value="VNG6129C"/>
    <property type="match status" value="1"/>
</dbReference>
<dbReference type="RefSeq" id="WP_394831619.1">
    <property type="nucleotide sequence ID" value="NZ_CP089929.1"/>
</dbReference>
<dbReference type="PIRSF" id="PIRSF019435">
    <property type="entry name" value="UCP019435"/>
    <property type="match status" value="1"/>
</dbReference>
<dbReference type="PANTHER" id="PTHR39640:SF1">
    <property type="entry name" value="DUF790 FAMILY PROTEIN"/>
    <property type="match status" value="1"/>
</dbReference>
<dbReference type="InterPro" id="IPR008508">
    <property type="entry name" value="Bax1"/>
</dbReference>
<reference evidence="1" key="1">
    <citation type="submission" date="2021-12" db="EMBL/GenBank/DDBJ databases">
        <title>Discovery of the Pendulisporaceae a myxobacterial family with distinct sporulation behavior and unique specialized metabolism.</title>
        <authorList>
            <person name="Garcia R."/>
            <person name="Popoff A."/>
            <person name="Bader C.D."/>
            <person name="Loehr J."/>
            <person name="Walesch S."/>
            <person name="Walt C."/>
            <person name="Boldt J."/>
            <person name="Bunk B."/>
            <person name="Haeckl F.J.F.P.J."/>
            <person name="Gunesch A.P."/>
            <person name="Birkelbach J."/>
            <person name="Nuebel U."/>
            <person name="Pietschmann T."/>
            <person name="Bach T."/>
            <person name="Mueller R."/>
        </authorList>
    </citation>
    <scope>NUCLEOTIDE SEQUENCE</scope>
    <source>
        <strain evidence="1">MSr11367</strain>
    </source>
</reference>
<dbReference type="Pfam" id="PF05626">
    <property type="entry name" value="DUF790"/>
    <property type="match status" value="1"/>
</dbReference>
<organism evidence="1 2">
    <name type="scientific">Pendulispora rubella</name>
    <dbReference type="NCBI Taxonomy" id="2741070"/>
    <lineage>
        <taxon>Bacteria</taxon>
        <taxon>Pseudomonadati</taxon>
        <taxon>Myxococcota</taxon>
        <taxon>Myxococcia</taxon>
        <taxon>Myxococcales</taxon>
        <taxon>Sorangiineae</taxon>
        <taxon>Pendulisporaceae</taxon>
        <taxon>Pendulispora</taxon>
    </lineage>
</organism>
<gene>
    <name evidence="1" type="ORF">LVJ94_34410</name>
</gene>
<accession>A0ABZ2KU05</accession>
<evidence type="ECO:0000313" key="1">
    <source>
        <dbReference type="EMBL" id="WXB01997.1"/>
    </source>
</evidence>
<sequence>MIGALAREGGTMLPARLLVYSFRGGELVPQYLTARDEPWVREVMTDLDALVGTKALDVDNALSARLSEIARTARVPRRTLHGLRHVCSRAWTLKSVAALPPSRLRSVVFDIAATSRTRDEALLAATAALGLSRERILDSLFADRPTERRLQPPTPMPSPAELVQRYNLALLQGLLLRATEVVIHARSHVRSVVRFARLKKLLCTYANDAAGLRLTLSGPLSVLRHTTKYGHALATFVPAAIATPGWSLEAKCSIEGGREARLLANSGDPIASTHALPRDVDSLVERHLLRDVRRISSWTIARETTALEIGGHVAFPDFTLTRGNRQILVEIVGYYTPEYLESKLRTLREAGLENIIVCVDETLACSDEQIVAGAVLRYRHRIDALVLLETADRLASILEREHEAPADEHQEAAHMSI</sequence>
<protein>
    <submittedName>
        <fullName evidence="1">DUF790 family protein</fullName>
    </submittedName>
</protein>
<evidence type="ECO:0000313" key="2">
    <source>
        <dbReference type="Proteomes" id="UP001374803"/>
    </source>
</evidence>